<dbReference type="Gene3D" id="1.10.10.10">
    <property type="entry name" value="Winged helix-like DNA-binding domain superfamily/Winged helix DNA-binding domain"/>
    <property type="match status" value="1"/>
</dbReference>
<evidence type="ECO:0000313" key="5">
    <source>
        <dbReference type="EMBL" id="MDQ0547201.1"/>
    </source>
</evidence>
<dbReference type="InterPro" id="IPR019885">
    <property type="entry name" value="Tscrpt_reg_HTH_AsnC-type_CS"/>
</dbReference>
<feature type="domain" description="HTH asnC-type" evidence="4">
    <location>
        <begin position="1"/>
        <end position="65"/>
    </location>
</feature>
<dbReference type="InterPro" id="IPR036390">
    <property type="entry name" value="WH_DNA-bd_sf"/>
</dbReference>
<reference evidence="5" key="1">
    <citation type="submission" date="2023-07" db="EMBL/GenBank/DDBJ databases">
        <title>Genomic Encyclopedia of Type Strains, Phase IV (KMG-IV): sequencing the most valuable type-strain genomes for metagenomic binning, comparative biology and taxonomic classification.</title>
        <authorList>
            <person name="Goeker M."/>
        </authorList>
    </citation>
    <scope>NUCLEOTIDE SEQUENCE</scope>
    <source>
        <strain evidence="5">DSM 19569</strain>
    </source>
</reference>
<dbReference type="GO" id="GO:0043565">
    <property type="term" value="F:sequence-specific DNA binding"/>
    <property type="evidence" value="ECO:0007669"/>
    <property type="project" value="InterPro"/>
</dbReference>
<dbReference type="AlphaFoldDB" id="A0AAJ1TU28"/>
<dbReference type="InterPro" id="IPR011008">
    <property type="entry name" value="Dimeric_a/b-barrel"/>
</dbReference>
<dbReference type="EMBL" id="JAUSWL010000022">
    <property type="protein sequence ID" value="MDQ0547201.1"/>
    <property type="molecule type" value="Genomic_DNA"/>
</dbReference>
<dbReference type="SUPFAM" id="SSF46785">
    <property type="entry name" value="Winged helix' DNA-binding domain"/>
    <property type="match status" value="1"/>
</dbReference>
<dbReference type="InterPro" id="IPR019888">
    <property type="entry name" value="Tscrpt_reg_AsnC-like"/>
</dbReference>
<keyword evidence="1" id="KW-0805">Transcription regulation</keyword>
<dbReference type="InterPro" id="IPR019887">
    <property type="entry name" value="Tscrpt_reg_AsnC/Lrp_C"/>
</dbReference>
<dbReference type="PRINTS" id="PR00033">
    <property type="entry name" value="HTHASNC"/>
</dbReference>
<dbReference type="PANTHER" id="PTHR30154">
    <property type="entry name" value="LEUCINE-RESPONSIVE REGULATORY PROTEIN"/>
    <property type="match status" value="1"/>
</dbReference>
<organism evidence="5 6">
    <name type="scientific">Methylobacterium brachiatum</name>
    <dbReference type="NCBI Taxonomy" id="269660"/>
    <lineage>
        <taxon>Bacteria</taxon>
        <taxon>Pseudomonadati</taxon>
        <taxon>Pseudomonadota</taxon>
        <taxon>Alphaproteobacteria</taxon>
        <taxon>Hyphomicrobiales</taxon>
        <taxon>Methylobacteriaceae</taxon>
        <taxon>Methylobacterium</taxon>
    </lineage>
</organism>
<dbReference type="GO" id="GO:0005829">
    <property type="term" value="C:cytosol"/>
    <property type="evidence" value="ECO:0007669"/>
    <property type="project" value="TreeGrafter"/>
</dbReference>
<dbReference type="PROSITE" id="PS50956">
    <property type="entry name" value="HTH_ASNC_2"/>
    <property type="match status" value="1"/>
</dbReference>
<dbReference type="InterPro" id="IPR000485">
    <property type="entry name" value="AsnC-type_HTH_dom"/>
</dbReference>
<dbReference type="RefSeq" id="WP_230368109.1">
    <property type="nucleotide sequence ID" value="NZ_JAJALK010000021.1"/>
</dbReference>
<evidence type="ECO:0000256" key="2">
    <source>
        <dbReference type="ARBA" id="ARBA00023125"/>
    </source>
</evidence>
<dbReference type="Pfam" id="PF13404">
    <property type="entry name" value="HTH_AsnC-type"/>
    <property type="match status" value="1"/>
</dbReference>
<gene>
    <name evidence="5" type="ORF">QO001_006157</name>
</gene>
<evidence type="ECO:0000256" key="3">
    <source>
        <dbReference type="ARBA" id="ARBA00023163"/>
    </source>
</evidence>
<dbReference type="Proteomes" id="UP001223420">
    <property type="component" value="Unassembled WGS sequence"/>
</dbReference>
<dbReference type="SUPFAM" id="SSF54909">
    <property type="entry name" value="Dimeric alpha+beta barrel"/>
    <property type="match status" value="1"/>
</dbReference>
<accession>A0AAJ1TU28</accession>
<dbReference type="InterPro" id="IPR036388">
    <property type="entry name" value="WH-like_DNA-bd_sf"/>
</dbReference>
<sequence length="146" mass="16283">MPQDAIDTAIIHALREDARMPNAALAKRVGLSASACLRRLRTLERDGTIRGYTVLLDASAASGLVVMTQIELERQTEDYLNRFEAAVRRCPDIQDCYLMTGSSDYLLRIRVADAGEYERLHRSVLSKLPGVSRIQSSFTIRSVVGR</sequence>
<evidence type="ECO:0000313" key="6">
    <source>
        <dbReference type="Proteomes" id="UP001223420"/>
    </source>
</evidence>
<keyword evidence="3" id="KW-0804">Transcription</keyword>
<dbReference type="PROSITE" id="PS00519">
    <property type="entry name" value="HTH_ASNC_1"/>
    <property type="match status" value="1"/>
</dbReference>
<dbReference type="GO" id="GO:0043200">
    <property type="term" value="P:response to amino acid"/>
    <property type="evidence" value="ECO:0007669"/>
    <property type="project" value="TreeGrafter"/>
</dbReference>
<dbReference type="Pfam" id="PF01037">
    <property type="entry name" value="AsnC_trans_reg"/>
    <property type="match status" value="1"/>
</dbReference>
<evidence type="ECO:0000256" key="1">
    <source>
        <dbReference type="ARBA" id="ARBA00023015"/>
    </source>
</evidence>
<protein>
    <submittedName>
        <fullName evidence="5">DNA-binding Lrp family transcriptional regulator</fullName>
    </submittedName>
</protein>
<dbReference type="Gene3D" id="3.30.70.920">
    <property type="match status" value="1"/>
</dbReference>
<dbReference type="PANTHER" id="PTHR30154:SF46">
    <property type="entry name" value="TRANSCRIPTIONAL REGULATORY PROTEIN"/>
    <property type="match status" value="1"/>
</dbReference>
<keyword evidence="2 5" id="KW-0238">DNA-binding</keyword>
<dbReference type="SMART" id="SM00344">
    <property type="entry name" value="HTH_ASNC"/>
    <property type="match status" value="1"/>
</dbReference>
<name>A0AAJ1TU28_9HYPH</name>
<comment type="caution">
    <text evidence="5">The sequence shown here is derived from an EMBL/GenBank/DDBJ whole genome shotgun (WGS) entry which is preliminary data.</text>
</comment>
<proteinExistence type="predicted"/>
<evidence type="ECO:0000259" key="4">
    <source>
        <dbReference type="PROSITE" id="PS50956"/>
    </source>
</evidence>